<dbReference type="AlphaFoldDB" id="A0AAD7A2F9"/>
<gene>
    <name evidence="4" type="ORF">DFH08DRAFT_152371</name>
</gene>
<protein>
    <recommendedName>
        <fullName evidence="3">DUF6534 domain-containing protein</fullName>
    </recommendedName>
</protein>
<evidence type="ECO:0000313" key="5">
    <source>
        <dbReference type="Proteomes" id="UP001218218"/>
    </source>
</evidence>
<feature type="transmembrane region" description="Helical" evidence="2">
    <location>
        <begin position="223"/>
        <end position="244"/>
    </location>
</feature>
<sequence>MALDETLGALLVGSWAASLLFGLVTSETYKYFSLFPDDSWGRKGLVIVTLALSVAALIGDYANTYLPTVTYWGNTLAMEHTYWPLPLYSITNTSLSIIVDCYLIYRFYSLSKNIWATIFLYALILLGIAGYLIGFIPLVRGASSISDRDNSKLGATIYFISIAVCDILIAAGLIWKLRSMKSNFPHTNTFIKRIMVGAIQTGSTTSICSISLLIAFLDNPESNVATIFIFLFAPLYTLTLLFNFNIRRTANLSGSAKTSESRGNTNILMDGIQVHRTAVVTMDPTNSDPERRRRDQASGLKQDSDIESLGAHKVQLQP</sequence>
<comment type="caution">
    <text evidence="4">The sequence shown here is derived from an EMBL/GenBank/DDBJ whole genome shotgun (WGS) entry which is preliminary data.</text>
</comment>
<accession>A0AAD7A2F9</accession>
<feature type="domain" description="DUF6534" evidence="3">
    <location>
        <begin position="163"/>
        <end position="248"/>
    </location>
</feature>
<dbReference type="Proteomes" id="UP001218218">
    <property type="component" value="Unassembled WGS sequence"/>
</dbReference>
<reference evidence="4" key="1">
    <citation type="submission" date="2023-03" db="EMBL/GenBank/DDBJ databases">
        <title>Massive genome expansion in bonnet fungi (Mycena s.s.) driven by repeated elements and novel gene families across ecological guilds.</title>
        <authorList>
            <consortium name="Lawrence Berkeley National Laboratory"/>
            <person name="Harder C.B."/>
            <person name="Miyauchi S."/>
            <person name="Viragh M."/>
            <person name="Kuo A."/>
            <person name="Thoen E."/>
            <person name="Andreopoulos B."/>
            <person name="Lu D."/>
            <person name="Skrede I."/>
            <person name="Drula E."/>
            <person name="Henrissat B."/>
            <person name="Morin E."/>
            <person name="Kohler A."/>
            <person name="Barry K."/>
            <person name="LaButti K."/>
            <person name="Morin E."/>
            <person name="Salamov A."/>
            <person name="Lipzen A."/>
            <person name="Mereny Z."/>
            <person name="Hegedus B."/>
            <person name="Baldrian P."/>
            <person name="Stursova M."/>
            <person name="Weitz H."/>
            <person name="Taylor A."/>
            <person name="Grigoriev I.V."/>
            <person name="Nagy L.G."/>
            <person name="Martin F."/>
            <person name="Kauserud H."/>
        </authorList>
    </citation>
    <scope>NUCLEOTIDE SEQUENCE</scope>
    <source>
        <strain evidence="4">CBHHK002</strain>
    </source>
</reference>
<evidence type="ECO:0000259" key="3">
    <source>
        <dbReference type="Pfam" id="PF20152"/>
    </source>
</evidence>
<evidence type="ECO:0000256" key="1">
    <source>
        <dbReference type="SAM" id="MobiDB-lite"/>
    </source>
</evidence>
<keyword evidence="5" id="KW-1185">Reference proteome</keyword>
<dbReference type="Pfam" id="PF20152">
    <property type="entry name" value="DUF6534"/>
    <property type="match status" value="1"/>
</dbReference>
<keyword evidence="2" id="KW-0812">Transmembrane</keyword>
<evidence type="ECO:0000256" key="2">
    <source>
        <dbReference type="SAM" id="Phobius"/>
    </source>
</evidence>
<feature type="transmembrane region" description="Helical" evidence="2">
    <location>
        <begin position="114"/>
        <end position="136"/>
    </location>
</feature>
<proteinExistence type="predicted"/>
<keyword evidence="2" id="KW-1133">Transmembrane helix</keyword>
<feature type="transmembrane region" description="Helical" evidence="2">
    <location>
        <begin position="6"/>
        <end position="24"/>
    </location>
</feature>
<organism evidence="4 5">
    <name type="scientific">Mycena albidolilacea</name>
    <dbReference type="NCBI Taxonomy" id="1033008"/>
    <lineage>
        <taxon>Eukaryota</taxon>
        <taxon>Fungi</taxon>
        <taxon>Dikarya</taxon>
        <taxon>Basidiomycota</taxon>
        <taxon>Agaricomycotina</taxon>
        <taxon>Agaricomycetes</taxon>
        <taxon>Agaricomycetidae</taxon>
        <taxon>Agaricales</taxon>
        <taxon>Marasmiineae</taxon>
        <taxon>Mycenaceae</taxon>
        <taxon>Mycena</taxon>
    </lineage>
</organism>
<feature type="region of interest" description="Disordered" evidence="1">
    <location>
        <begin position="281"/>
        <end position="318"/>
    </location>
</feature>
<dbReference type="PANTHER" id="PTHR40465:SF1">
    <property type="entry name" value="DUF6534 DOMAIN-CONTAINING PROTEIN"/>
    <property type="match status" value="1"/>
</dbReference>
<name>A0AAD7A2F9_9AGAR</name>
<evidence type="ECO:0000313" key="4">
    <source>
        <dbReference type="EMBL" id="KAJ7347710.1"/>
    </source>
</evidence>
<dbReference type="InterPro" id="IPR045339">
    <property type="entry name" value="DUF6534"/>
</dbReference>
<dbReference type="EMBL" id="JARIHO010000018">
    <property type="protein sequence ID" value="KAJ7347710.1"/>
    <property type="molecule type" value="Genomic_DNA"/>
</dbReference>
<keyword evidence="2" id="KW-0472">Membrane</keyword>
<feature type="transmembrane region" description="Helical" evidence="2">
    <location>
        <begin position="156"/>
        <end position="175"/>
    </location>
</feature>
<dbReference type="PANTHER" id="PTHR40465">
    <property type="entry name" value="CHROMOSOME 1, WHOLE GENOME SHOTGUN SEQUENCE"/>
    <property type="match status" value="1"/>
</dbReference>
<feature type="transmembrane region" description="Helical" evidence="2">
    <location>
        <begin position="45"/>
        <end position="66"/>
    </location>
</feature>
<feature type="transmembrane region" description="Helical" evidence="2">
    <location>
        <begin position="196"/>
        <end position="217"/>
    </location>
</feature>